<dbReference type="AlphaFoldDB" id="A0A8H5FK41"/>
<dbReference type="EMBL" id="JAACJM010000179">
    <property type="protein sequence ID" value="KAF5340120.1"/>
    <property type="molecule type" value="Genomic_DNA"/>
</dbReference>
<evidence type="ECO:0000259" key="2">
    <source>
        <dbReference type="Pfam" id="PF26640"/>
    </source>
</evidence>
<sequence length="715" mass="81325">MRLLNTRTLRTAEFYAEIPPYAILSHTWGKEEVTFQDIQNLEAAKQKAGYAKIEKACAHALNYNFSWIWIDSCCINKESSAELSEAINSMYQYYEDSEVCYAYLCDASAGEDPRDIKSTFKDCKWFKRGWTLQELLAPRYLVFLDKDWIEIGTKWSLRDVVSVITAIPVPVLVDGDKNIDKYSIAQRMSWAAYRKTTRPEDRAYCLMGVFGVNMPPIYGEGGKKAFVRLQQEIIKISDDRSIFAWLASPEDSDEARGLLARSPYEFRMSGEVQSSDSEVLEKESSYSFGNNGLRLHVPLTPSNKRTKDGPLYLASLLCRSARDGSYLSVYLKEIRGGRYIRCRPDEIALTSSSRPYSLRDMHEVVVKEPRLLRRSRRRQLKESEVTGDLVFQLRLLPNAQNYLSFLHCQARSCDSFNPATQRATISSAEIRGRVGGVQTSLSYKTNAQEDSGADFFSIMLAGNHFEVTVRDLGPNALNDVYRRGDTQKHKSENDWHRMDRSIASLPKCRGVVSVASQLTNNRLERILEIDFLKPNDTGSISHPHRPVFLTRPLRPPELGFMVPSTIRMPYGSDSISLKNVFSSDFYGKECGGYTHVSMPDNSAFDVDDRSHTLRVLTYTYGSASWTVYVLLGFHHGISSSEAWTSIFFLPGIAEAEQVWKTYVFEDRARLGNPRNWAEASIDLESGSEFRIIARTEERSTLQLGSHLLRLEILEL</sequence>
<dbReference type="PANTHER" id="PTHR10622:SF12">
    <property type="entry name" value="HET DOMAIN-CONTAINING PROTEIN"/>
    <property type="match status" value="1"/>
</dbReference>
<feature type="domain" description="DUF8212" evidence="2">
    <location>
        <begin position="224"/>
        <end position="295"/>
    </location>
</feature>
<dbReference type="Proteomes" id="UP000559256">
    <property type="component" value="Unassembled WGS sequence"/>
</dbReference>
<reference evidence="3 4" key="1">
    <citation type="journal article" date="2020" name="ISME J.">
        <title>Uncovering the hidden diversity of litter-decomposition mechanisms in mushroom-forming fungi.</title>
        <authorList>
            <person name="Floudas D."/>
            <person name="Bentzer J."/>
            <person name="Ahren D."/>
            <person name="Johansson T."/>
            <person name="Persson P."/>
            <person name="Tunlid A."/>
        </authorList>
    </citation>
    <scope>NUCLEOTIDE SEQUENCE [LARGE SCALE GENOMIC DNA]</scope>
    <source>
        <strain evidence="3 4">CBS 291.85</strain>
    </source>
</reference>
<name>A0A8H5FK41_9AGAR</name>
<protein>
    <recommendedName>
        <fullName evidence="5">HET-domain-containing protein</fullName>
    </recommendedName>
</protein>
<proteinExistence type="predicted"/>
<evidence type="ECO:0008006" key="5">
    <source>
        <dbReference type="Google" id="ProtNLM"/>
    </source>
</evidence>
<accession>A0A8H5FK41</accession>
<evidence type="ECO:0000259" key="1">
    <source>
        <dbReference type="Pfam" id="PF06985"/>
    </source>
</evidence>
<dbReference type="PANTHER" id="PTHR10622">
    <property type="entry name" value="HET DOMAIN-CONTAINING PROTEIN"/>
    <property type="match status" value="1"/>
</dbReference>
<gene>
    <name evidence="3" type="ORF">D9758_013178</name>
</gene>
<feature type="domain" description="Heterokaryon incompatibility" evidence="1">
    <location>
        <begin position="21"/>
        <end position="109"/>
    </location>
</feature>
<dbReference type="Pfam" id="PF06985">
    <property type="entry name" value="HET"/>
    <property type="match status" value="1"/>
</dbReference>
<comment type="caution">
    <text evidence="3">The sequence shown here is derived from an EMBL/GenBank/DDBJ whole genome shotgun (WGS) entry which is preliminary data.</text>
</comment>
<keyword evidence="4" id="KW-1185">Reference proteome</keyword>
<organism evidence="3 4">
    <name type="scientific">Tetrapyrgos nigripes</name>
    <dbReference type="NCBI Taxonomy" id="182062"/>
    <lineage>
        <taxon>Eukaryota</taxon>
        <taxon>Fungi</taxon>
        <taxon>Dikarya</taxon>
        <taxon>Basidiomycota</taxon>
        <taxon>Agaricomycotina</taxon>
        <taxon>Agaricomycetes</taxon>
        <taxon>Agaricomycetidae</taxon>
        <taxon>Agaricales</taxon>
        <taxon>Marasmiineae</taxon>
        <taxon>Marasmiaceae</taxon>
        <taxon>Tetrapyrgos</taxon>
    </lineage>
</organism>
<evidence type="ECO:0000313" key="4">
    <source>
        <dbReference type="Proteomes" id="UP000559256"/>
    </source>
</evidence>
<dbReference type="InterPro" id="IPR058525">
    <property type="entry name" value="DUF8212"/>
</dbReference>
<evidence type="ECO:0000313" key="3">
    <source>
        <dbReference type="EMBL" id="KAF5340120.1"/>
    </source>
</evidence>
<dbReference type="Pfam" id="PF26640">
    <property type="entry name" value="DUF8212"/>
    <property type="match status" value="1"/>
</dbReference>
<dbReference type="InterPro" id="IPR010730">
    <property type="entry name" value="HET"/>
</dbReference>